<proteinExistence type="predicted"/>
<sequence>MMWLALLAILVVSYYVVRYFLDMISISDLSSRHVFITGCDTGFGHELALKLAARGMPVFAGCFSTEGATKLSEEARGLKGPLKTVPVDVTNQESVDKAVERVTKELGSTVKNEYGREFVDDLRSTWRKSFIGRASPHTELVINAYMHALTAAYPRTRYVVGWDARLLWIPLSLLPLDVQDFIMNRVLMNVGGAKAPLPRCLRQ</sequence>
<dbReference type="SUPFAM" id="SSF51735">
    <property type="entry name" value="NAD(P)-binding Rossmann-fold domains"/>
    <property type="match status" value="1"/>
</dbReference>
<dbReference type="Pfam" id="PF00106">
    <property type="entry name" value="adh_short"/>
    <property type="match status" value="1"/>
</dbReference>
<dbReference type="GO" id="GO:0008202">
    <property type="term" value="P:steroid metabolic process"/>
    <property type="evidence" value="ECO:0007669"/>
    <property type="project" value="TreeGrafter"/>
</dbReference>
<dbReference type="InterPro" id="IPR036291">
    <property type="entry name" value="NAD(P)-bd_dom_sf"/>
</dbReference>
<evidence type="ECO:0000313" key="2">
    <source>
        <dbReference type="WBParaSite" id="PSAMB.scaffold6816size8748.g29162.t1"/>
    </source>
</evidence>
<protein>
    <submittedName>
        <fullName evidence="2">Uncharacterized protein</fullName>
    </submittedName>
</protein>
<evidence type="ECO:0000313" key="1">
    <source>
        <dbReference type="Proteomes" id="UP000887566"/>
    </source>
</evidence>
<dbReference type="Proteomes" id="UP000887566">
    <property type="component" value="Unplaced"/>
</dbReference>
<name>A0A914X842_9BILA</name>
<keyword evidence="1" id="KW-1185">Reference proteome</keyword>
<dbReference type="InterPro" id="IPR002347">
    <property type="entry name" value="SDR_fam"/>
</dbReference>
<dbReference type="PANTHER" id="PTHR43313">
    <property type="entry name" value="SHORT-CHAIN DEHYDROGENASE/REDUCTASE FAMILY 9C"/>
    <property type="match status" value="1"/>
</dbReference>
<dbReference type="Gene3D" id="3.40.50.720">
    <property type="entry name" value="NAD(P)-binding Rossmann-like Domain"/>
    <property type="match status" value="1"/>
</dbReference>
<organism evidence="1 2">
    <name type="scientific">Plectus sambesii</name>
    <dbReference type="NCBI Taxonomy" id="2011161"/>
    <lineage>
        <taxon>Eukaryota</taxon>
        <taxon>Metazoa</taxon>
        <taxon>Ecdysozoa</taxon>
        <taxon>Nematoda</taxon>
        <taxon>Chromadorea</taxon>
        <taxon>Plectida</taxon>
        <taxon>Plectina</taxon>
        <taxon>Plectoidea</taxon>
        <taxon>Plectidae</taxon>
        <taxon>Plectus</taxon>
    </lineage>
</organism>
<dbReference type="WBParaSite" id="PSAMB.scaffold6816size8748.g29162.t1">
    <property type="protein sequence ID" value="PSAMB.scaffold6816size8748.g29162.t1"/>
    <property type="gene ID" value="PSAMB.scaffold6816size8748.g29162"/>
</dbReference>
<dbReference type="AlphaFoldDB" id="A0A914X842"/>
<accession>A0A914X842</accession>
<dbReference type="PANTHER" id="PTHR43313:SF34">
    <property type="entry name" value="RETINOL DEHYDROGENASE 7"/>
    <property type="match status" value="1"/>
</dbReference>
<reference evidence="2" key="1">
    <citation type="submission" date="2022-11" db="UniProtKB">
        <authorList>
            <consortium name="WormBaseParasite"/>
        </authorList>
    </citation>
    <scope>IDENTIFICATION</scope>
</reference>
<dbReference type="GO" id="GO:0016491">
    <property type="term" value="F:oxidoreductase activity"/>
    <property type="evidence" value="ECO:0007669"/>
    <property type="project" value="TreeGrafter"/>
</dbReference>